<keyword evidence="2" id="KW-1185">Reference proteome</keyword>
<dbReference type="EMBL" id="FZOC01000004">
    <property type="protein sequence ID" value="SNR99516.1"/>
    <property type="molecule type" value="Genomic_DNA"/>
</dbReference>
<accession>A0A239AUX5</accession>
<reference evidence="1 2" key="1">
    <citation type="submission" date="2017-06" db="EMBL/GenBank/DDBJ databases">
        <authorList>
            <person name="Kim H.J."/>
            <person name="Triplett B.A."/>
        </authorList>
    </citation>
    <scope>NUCLEOTIDE SEQUENCE [LARGE SCALE GENOMIC DNA]</scope>
    <source>
        <strain evidence="1 2">DSM 13116</strain>
    </source>
</reference>
<dbReference type="Proteomes" id="UP000198324">
    <property type="component" value="Unassembled WGS sequence"/>
</dbReference>
<sequence length="127" mass="13654">MNEDRAIRLQIGLCLAAKTVGVEPDSITEYWSTINEIALLVGGDAMVENAVASMSIMLLQGEVNAANVKMLNCFLPRAGFAAACALGVGVKDLWGTAERWDSTLGHFLPKFTNVLRVEYGLVRGAKP</sequence>
<evidence type="ECO:0000313" key="1">
    <source>
        <dbReference type="EMBL" id="SNR99516.1"/>
    </source>
</evidence>
<name>A0A239AUX5_9BACT</name>
<protein>
    <submittedName>
        <fullName evidence="1">Uncharacterized protein</fullName>
    </submittedName>
</protein>
<gene>
    <name evidence="1" type="ORF">SAMN04488503_2243</name>
</gene>
<dbReference type="RefSeq" id="WP_089274448.1">
    <property type="nucleotide sequence ID" value="NZ_FZOC01000004.1"/>
</dbReference>
<organism evidence="1 2">
    <name type="scientific">Humidesulfovibrio mexicanus</name>
    <dbReference type="NCBI Taxonomy" id="147047"/>
    <lineage>
        <taxon>Bacteria</taxon>
        <taxon>Pseudomonadati</taxon>
        <taxon>Thermodesulfobacteriota</taxon>
        <taxon>Desulfovibrionia</taxon>
        <taxon>Desulfovibrionales</taxon>
        <taxon>Desulfovibrionaceae</taxon>
        <taxon>Humidesulfovibrio</taxon>
    </lineage>
</organism>
<dbReference type="AlphaFoldDB" id="A0A239AUX5"/>
<proteinExistence type="predicted"/>
<evidence type="ECO:0000313" key="2">
    <source>
        <dbReference type="Proteomes" id="UP000198324"/>
    </source>
</evidence>